<name>A0ACB8YIK6_ARCLA</name>
<proteinExistence type="predicted"/>
<protein>
    <submittedName>
        <fullName evidence="1">Uncharacterized protein</fullName>
    </submittedName>
</protein>
<reference evidence="1 2" key="2">
    <citation type="journal article" date="2022" name="Mol. Ecol. Resour.">
        <title>The genomes of chicory, endive, great burdock and yacon provide insights into Asteraceae paleo-polyploidization history and plant inulin production.</title>
        <authorList>
            <person name="Fan W."/>
            <person name="Wang S."/>
            <person name="Wang H."/>
            <person name="Wang A."/>
            <person name="Jiang F."/>
            <person name="Liu H."/>
            <person name="Zhao H."/>
            <person name="Xu D."/>
            <person name="Zhang Y."/>
        </authorList>
    </citation>
    <scope>NUCLEOTIDE SEQUENCE [LARGE SCALE GENOMIC DNA]</scope>
    <source>
        <strain evidence="2">cv. Niubang</strain>
    </source>
</reference>
<reference evidence="2" key="1">
    <citation type="journal article" date="2022" name="Mol. Ecol. Resour.">
        <title>The genomes of chicory, endive, great burdock and yacon provide insights into Asteraceae palaeo-polyploidization history and plant inulin production.</title>
        <authorList>
            <person name="Fan W."/>
            <person name="Wang S."/>
            <person name="Wang H."/>
            <person name="Wang A."/>
            <person name="Jiang F."/>
            <person name="Liu H."/>
            <person name="Zhao H."/>
            <person name="Xu D."/>
            <person name="Zhang Y."/>
        </authorList>
    </citation>
    <scope>NUCLEOTIDE SEQUENCE [LARGE SCALE GENOMIC DNA]</scope>
    <source>
        <strain evidence="2">cv. Niubang</strain>
    </source>
</reference>
<accession>A0ACB8YIK6</accession>
<organism evidence="1 2">
    <name type="scientific">Arctium lappa</name>
    <name type="common">Greater burdock</name>
    <name type="synonym">Lappa major</name>
    <dbReference type="NCBI Taxonomy" id="4217"/>
    <lineage>
        <taxon>Eukaryota</taxon>
        <taxon>Viridiplantae</taxon>
        <taxon>Streptophyta</taxon>
        <taxon>Embryophyta</taxon>
        <taxon>Tracheophyta</taxon>
        <taxon>Spermatophyta</taxon>
        <taxon>Magnoliopsida</taxon>
        <taxon>eudicotyledons</taxon>
        <taxon>Gunneridae</taxon>
        <taxon>Pentapetalae</taxon>
        <taxon>asterids</taxon>
        <taxon>campanulids</taxon>
        <taxon>Asterales</taxon>
        <taxon>Asteraceae</taxon>
        <taxon>Carduoideae</taxon>
        <taxon>Cardueae</taxon>
        <taxon>Arctiinae</taxon>
        <taxon>Arctium</taxon>
    </lineage>
</organism>
<dbReference type="EMBL" id="CM042058">
    <property type="protein sequence ID" value="KAI3684926.1"/>
    <property type="molecule type" value="Genomic_DNA"/>
</dbReference>
<gene>
    <name evidence="1" type="ORF">L6452_34155</name>
</gene>
<sequence>MKNRPLIDCKSLLYGLMRLVILIFIMIRGIHGGCIEEERKALLEIKASLKSYADDADHLLPTWTDEGSECCDWERVKCNSSTGHVTELALKNLRNVFHEHYSQKIWQLNVSVFLHFKELRKLNLSYDFLDNGIENTGIGRLSSLKKLEMLDLSSNYIESSSIFGSLSALTSLKILDLSDNSLGGNFPAHELAAMENLLVLDLTYSDFYGTFEMQGLESLSGLRKLETLNLGHNRFNESIFPSLSSLPSLKVLNLDGNPLSGSFPAKVCQGLSSLKKLESIFLGHNVFNKSIISCLSALPSLKTLDLRGSIQPGSSFPVQELSVMGELTTLDLSHSGLDSLEFNGTMSSLMHLTLDGNKFRKEALRSFVAFPSLKFLSLAKTNMEGVISSEDLPKLPDLEVLILRGNMFNGTLPMKGLAYFSHLEVLDLSNNNFVGSIASSIEALSSLKVLSLAHNDLNGSLPFRGFCELKNLHELDLSENKFEGEFPPCFSSLSPLKLFDLSLNQFSGNISSLLISNLTSLEYIDLSHNKFEGLFSMSSFFKHTKLEMVRFVRDNDKFEVETEEPLGWIPMFQLKVLVLSNCNLNRGSGNVPSFLLHQHELQVIDLSHNFLDGEFPNWLIENNTRLEYFNLKNNSFGGTIRMSPYRNVNTWYLDMSGNHLTGIIPSDIGNILPYITHLNLSRNSLDGALPPSMGNLSEIETLDLSDNNFSGEVPKRWLNGHCTWLAVLQLSNNKLDGEVLSRKFNASRLFILLLDNNRFTGVLPNEITEGGMLNMLDISGNLFSGVIPPWISNLTSLNALVIRNNKFKGQFPCGTALFLFLDISQNYFSGSVPSCTNMRAIGHLHLDSNRFTGSIPESFRNLTFLLTLDMGNNKLSGRIPYFVGELSSLRILFLRKNNFTGSIPKQLCRLSNVNLIDLSSNSLSGSIPNCLQNITGPSNLAFRKKANFWRYGNSFYEYGSVLVRDFNIREPDNLYEKQDEVQFITKSRPDTYKGGILDYMSGLDFSCNNLTGEIPKELGLMIHIHALNLSHNQLTGPIPSLFSNLENVESLDISSNRLSGRVPSELLVLHNLEVFIVANNNLSGRLPEMKGQFGTFTANSYEGNPFLCGPPLEKNCTPNSTLMTPPMSAEEKWYEVDMVSFGASLVSAWFVFLMGFAGVLYVNPNWRRRWLAFVEECMYTSYYFLCDCLRKHRF</sequence>
<keyword evidence="2" id="KW-1185">Reference proteome</keyword>
<dbReference type="Proteomes" id="UP001055879">
    <property type="component" value="Linkage Group LG12"/>
</dbReference>
<evidence type="ECO:0000313" key="2">
    <source>
        <dbReference type="Proteomes" id="UP001055879"/>
    </source>
</evidence>
<comment type="caution">
    <text evidence="1">The sequence shown here is derived from an EMBL/GenBank/DDBJ whole genome shotgun (WGS) entry which is preliminary data.</text>
</comment>
<evidence type="ECO:0000313" key="1">
    <source>
        <dbReference type="EMBL" id="KAI3684926.1"/>
    </source>
</evidence>